<name>A0A6N8EF63_9GAMM</name>
<keyword evidence="2" id="KW-1185">Reference proteome</keyword>
<comment type="caution">
    <text evidence="1">The sequence shown here is derived from an EMBL/GenBank/DDBJ whole genome shotgun (WGS) entry which is preliminary data.</text>
</comment>
<evidence type="ECO:0000313" key="2">
    <source>
        <dbReference type="Proteomes" id="UP000434044"/>
    </source>
</evidence>
<dbReference type="Proteomes" id="UP000434044">
    <property type="component" value="Unassembled WGS sequence"/>
</dbReference>
<protein>
    <submittedName>
        <fullName evidence="1">Uncharacterized protein</fullName>
    </submittedName>
</protein>
<dbReference type="AlphaFoldDB" id="A0A6N8EF63"/>
<dbReference type="RefSeq" id="WP_155449756.1">
    <property type="nucleotide sequence ID" value="NZ_WNKT01000014.1"/>
</dbReference>
<gene>
    <name evidence="1" type="ORF">GJ668_08705</name>
</gene>
<sequence>MKRDQWQRRAYAWRRLSKAVDRSILSGDPGAGRWAKAWAVAAGVRSRSWLYQDRVTA</sequence>
<evidence type="ECO:0000313" key="1">
    <source>
        <dbReference type="EMBL" id="MTW21177.1"/>
    </source>
</evidence>
<organism evidence="1 2">
    <name type="scientific">Allochromatium palmeri</name>
    <dbReference type="NCBI Taxonomy" id="231048"/>
    <lineage>
        <taxon>Bacteria</taxon>
        <taxon>Pseudomonadati</taxon>
        <taxon>Pseudomonadota</taxon>
        <taxon>Gammaproteobacteria</taxon>
        <taxon>Chromatiales</taxon>
        <taxon>Chromatiaceae</taxon>
        <taxon>Allochromatium</taxon>
    </lineage>
</organism>
<proteinExistence type="predicted"/>
<dbReference type="EMBL" id="WNKT01000014">
    <property type="protein sequence ID" value="MTW21177.1"/>
    <property type="molecule type" value="Genomic_DNA"/>
</dbReference>
<accession>A0A6N8EF63</accession>
<reference evidence="1 2" key="1">
    <citation type="submission" date="2019-11" db="EMBL/GenBank/DDBJ databases">
        <title>Whole-genome sequence of the anaerobic purple sulfur bacterium Allochromatium palmeri DSM 15591.</title>
        <authorList>
            <person name="Kyndt J.A."/>
            <person name="Meyer T.E."/>
        </authorList>
    </citation>
    <scope>NUCLEOTIDE SEQUENCE [LARGE SCALE GENOMIC DNA]</scope>
    <source>
        <strain evidence="1 2">DSM 15591</strain>
    </source>
</reference>